<keyword evidence="2" id="KW-0489">Methyltransferase</keyword>
<evidence type="ECO:0000313" key="2">
    <source>
        <dbReference type="EMBL" id="CDW27109.1"/>
    </source>
</evidence>
<organism evidence="2">
    <name type="scientific">Lepeophtheirus salmonis</name>
    <name type="common">Salmon louse</name>
    <name type="synonym">Caligus salmonis</name>
    <dbReference type="NCBI Taxonomy" id="72036"/>
    <lineage>
        <taxon>Eukaryota</taxon>
        <taxon>Metazoa</taxon>
        <taxon>Ecdysozoa</taxon>
        <taxon>Arthropoda</taxon>
        <taxon>Crustacea</taxon>
        <taxon>Multicrustacea</taxon>
        <taxon>Hexanauplia</taxon>
        <taxon>Copepoda</taxon>
        <taxon>Siphonostomatoida</taxon>
        <taxon>Caligidae</taxon>
        <taxon>Lepeophtheirus</taxon>
    </lineage>
</organism>
<name>A0A0K2TMI9_LEPSM</name>
<protein>
    <submittedName>
        <fullName evidence="2">Histonelysine Nmethyltransferase SETMARlike [Hydra vulgaris]</fullName>
    </submittedName>
</protein>
<dbReference type="Pfam" id="PF17906">
    <property type="entry name" value="HTH_48"/>
    <property type="match status" value="1"/>
</dbReference>
<dbReference type="PANTHER" id="PTHR46060:SF1">
    <property type="entry name" value="MARINER MOS1 TRANSPOSASE-LIKE PROTEIN"/>
    <property type="match status" value="1"/>
</dbReference>
<feature type="domain" description="Mos1 transposase HTH" evidence="1">
    <location>
        <begin position="5"/>
        <end position="43"/>
    </location>
</feature>
<evidence type="ECO:0000259" key="1">
    <source>
        <dbReference type="Pfam" id="PF17906"/>
    </source>
</evidence>
<dbReference type="PANTHER" id="PTHR46060">
    <property type="entry name" value="MARINER MOS1 TRANSPOSASE-LIKE PROTEIN"/>
    <property type="match status" value="1"/>
</dbReference>
<dbReference type="Gene3D" id="1.10.10.1450">
    <property type="match status" value="1"/>
</dbReference>
<dbReference type="InterPro" id="IPR041426">
    <property type="entry name" value="Mos1_HTH"/>
</dbReference>
<dbReference type="InterPro" id="IPR052709">
    <property type="entry name" value="Transposase-MT_Hybrid"/>
</dbReference>
<dbReference type="AlphaFoldDB" id="A0A0K2TMI9"/>
<sequence>MLIKHYFMKGKTPQETKKKLDKHFGDSPPSIRTVYKWFKNFKSHHMGTSDAKRSGLPAEVTTNMVMDDRRVKVVRLLMVYVS</sequence>
<accession>A0A0K2TMI9</accession>
<reference evidence="2" key="1">
    <citation type="submission" date="2014-05" db="EMBL/GenBank/DDBJ databases">
        <authorList>
            <person name="Chronopoulou M."/>
        </authorList>
    </citation>
    <scope>NUCLEOTIDE SEQUENCE</scope>
    <source>
        <tissue evidence="2">Whole organism</tissue>
    </source>
</reference>
<dbReference type="EMBL" id="HACA01009748">
    <property type="protein sequence ID" value="CDW27109.1"/>
    <property type="molecule type" value="Transcribed_RNA"/>
</dbReference>
<dbReference type="GO" id="GO:0008168">
    <property type="term" value="F:methyltransferase activity"/>
    <property type="evidence" value="ECO:0007669"/>
    <property type="project" value="UniProtKB-KW"/>
</dbReference>
<dbReference type="GO" id="GO:0032259">
    <property type="term" value="P:methylation"/>
    <property type="evidence" value="ECO:0007669"/>
    <property type="project" value="UniProtKB-KW"/>
</dbReference>
<proteinExistence type="predicted"/>
<keyword evidence="2" id="KW-0808">Transferase</keyword>